<proteinExistence type="predicted"/>
<dbReference type="Gene3D" id="3.20.20.80">
    <property type="entry name" value="Glycosidases"/>
    <property type="match status" value="1"/>
</dbReference>
<gene>
    <name evidence="1" type="ORF">IAA84_10220</name>
</gene>
<dbReference type="InterPro" id="IPR028212">
    <property type="entry name" value="GHL6"/>
</dbReference>
<evidence type="ECO:0008006" key="3">
    <source>
        <dbReference type="Google" id="ProtNLM"/>
    </source>
</evidence>
<sequence>MHIEDWNDEFLSQFDPQTYVENLKRGHINAPMLYLQSHVGLCYWPTRSGRMHRAFLGCEDKMKRLERLCHQNGMAVIAYYSLIYNNWAHENHPNWRIVDLAGRDTRSDGGRYGQCCPNNMEYRAFTEMQIRELCEYFDFEGIFYDMLFWTKICVCPSCRARWEAEVGGELPAMVDWKDPRWRLFQQKRCEWMGEFAQWVTDLTRQYKPGASVEHQYSTIMHPWLWGVNENIALASTYSGGDLYGGIEEQSFACKLYYGATENQPFEYMTSRAYPALSEHTSTKSEDMLRQHVMMTCAHHGANLLIDAIDPVGTMDSRVYERIGKVYREAEAFESVMSLGEQAFDVALYYDLNGKYDPEFPAAGLADDARQEREKGPMHNALLGAARSLRTHHIPYGIVNNHYFHRYRKARVLVLSDVPALEDARAEEIMQYIQEGGSLYMSGHCHPKLLESLFGLRYTGWTEESVTYVSPTGAGDAYMGKHYTRQYPLAMFERQPTVEGTPKGTVLGTLTLPYTIPNVSATSETPFFDALDMSSKTQRTLRFASIHSNPPGIYTGAPAMVYAEYGRGKCVWSAAPIERPHREQHSDIFASIIAMLAGNRFCFTAKAPEHVECVLFDAPEEGKKVVSVINVFEAFHIPAARDIAISVSCAQKPRRVWRVSSGEAMPFAWEMGACTVHLDALQCCEMMVLEL</sequence>
<dbReference type="EMBL" id="DVJN01000195">
    <property type="protein sequence ID" value="HIS93379.1"/>
    <property type="molecule type" value="Genomic_DNA"/>
</dbReference>
<reference evidence="1" key="1">
    <citation type="submission" date="2020-10" db="EMBL/GenBank/DDBJ databases">
        <authorList>
            <person name="Gilroy R."/>
        </authorList>
    </citation>
    <scope>NUCLEOTIDE SEQUENCE</scope>
    <source>
        <strain evidence="1">13766</strain>
    </source>
</reference>
<comment type="caution">
    <text evidence="1">The sequence shown here is derived from an EMBL/GenBank/DDBJ whole genome shotgun (WGS) entry which is preliminary data.</text>
</comment>
<dbReference type="CDD" id="cd03143">
    <property type="entry name" value="A4_beta-galactosidase_middle_domain"/>
    <property type="match status" value="1"/>
</dbReference>
<evidence type="ECO:0000313" key="2">
    <source>
        <dbReference type="Proteomes" id="UP000824140"/>
    </source>
</evidence>
<organism evidence="1 2">
    <name type="scientific">Candidatus Alectryocaccomicrobium excrementavium</name>
    <dbReference type="NCBI Taxonomy" id="2840668"/>
    <lineage>
        <taxon>Bacteria</taxon>
        <taxon>Bacillati</taxon>
        <taxon>Bacillota</taxon>
        <taxon>Clostridia</taxon>
        <taxon>Candidatus Alectryocaccomicrobium</taxon>
    </lineage>
</organism>
<dbReference type="InterPro" id="IPR017853">
    <property type="entry name" value="GH"/>
</dbReference>
<dbReference type="Pfam" id="PF14871">
    <property type="entry name" value="GHL6"/>
    <property type="match status" value="1"/>
</dbReference>
<evidence type="ECO:0000313" key="1">
    <source>
        <dbReference type="EMBL" id="HIS93379.1"/>
    </source>
</evidence>
<dbReference type="SUPFAM" id="SSF51445">
    <property type="entry name" value="(Trans)glycosidases"/>
    <property type="match status" value="1"/>
</dbReference>
<dbReference type="Proteomes" id="UP000824140">
    <property type="component" value="Unassembled WGS sequence"/>
</dbReference>
<protein>
    <recommendedName>
        <fullName evidence="3">Beta-galactosidase trimerisation domain-containing protein</fullName>
    </recommendedName>
</protein>
<accession>A0A9D1G1I5</accession>
<dbReference type="Gene3D" id="3.40.50.880">
    <property type="match status" value="1"/>
</dbReference>
<name>A0A9D1G1I5_9FIRM</name>
<reference evidence="1" key="2">
    <citation type="journal article" date="2021" name="PeerJ">
        <title>Extensive microbial diversity within the chicken gut microbiome revealed by metagenomics and culture.</title>
        <authorList>
            <person name="Gilroy R."/>
            <person name="Ravi A."/>
            <person name="Getino M."/>
            <person name="Pursley I."/>
            <person name="Horton D.L."/>
            <person name="Alikhan N.F."/>
            <person name="Baker D."/>
            <person name="Gharbi K."/>
            <person name="Hall N."/>
            <person name="Watson M."/>
            <person name="Adriaenssens E.M."/>
            <person name="Foster-Nyarko E."/>
            <person name="Jarju S."/>
            <person name="Secka A."/>
            <person name="Antonio M."/>
            <person name="Oren A."/>
            <person name="Chaudhuri R.R."/>
            <person name="La Ragione R."/>
            <person name="Hildebrand F."/>
            <person name="Pallen M.J."/>
        </authorList>
    </citation>
    <scope>NUCLEOTIDE SEQUENCE</scope>
    <source>
        <strain evidence="1">13766</strain>
    </source>
</reference>
<dbReference type="AlphaFoldDB" id="A0A9D1G1I5"/>
<dbReference type="InterPro" id="IPR029062">
    <property type="entry name" value="Class_I_gatase-like"/>
</dbReference>
<dbReference type="SUPFAM" id="SSF52317">
    <property type="entry name" value="Class I glutamine amidotransferase-like"/>
    <property type="match status" value="1"/>
</dbReference>